<gene>
    <name evidence="5" type="ORF">GCM10023147_14120</name>
</gene>
<reference evidence="6" key="1">
    <citation type="journal article" date="2019" name="Int. J. Syst. Evol. Microbiol.">
        <title>The Global Catalogue of Microorganisms (GCM) 10K type strain sequencing project: providing services to taxonomists for standard genome sequencing and annotation.</title>
        <authorList>
            <consortium name="The Broad Institute Genomics Platform"/>
            <consortium name="The Broad Institute Genome Sequencing Center for Infectious Disease"/>
            <person name="Wu L."/>
            <person name="Ma J."/>
        </authorList>
    </citation>
    <scope>NUCLEOTIDE SEQUENCE [LARGE SCALE GENOMIC DNA]</scope>
    <source>
        <strain evidence="6">JCM 17688</strain>
    </source>
</reference>
<evidence type="ECO:0000259" key="3">
    <source>
        <dbReference type="Pfam" id="PF02374"/>
    </source>
</evidence>
<protein>
    <submittedName>
        <fullName evidence="5">ArsA family ATPase</fullName>
    </submittedName>
</protein>
<comment type="caution">
    <text evidence="5">The sequence shown here is derived from an EMBL/GenBank/DDBJ whole genome shotgun (WGS) entry which is preliminary data.</text>
</comment>
<dbReference type="InterPro" id="IPR025723">
    <property type="entry name" value="ArsA/GET3_ATPase-like"/>
</dbReference>
<dbReference type="SUPFAM" id="SSF52540">
    <property type="entry name" value="P-loop containing nucleoside triphosphate hydrolases"/>
    <property type="match status" value="1"/>
</dbReference>
<dbReference type="Proteomes" id="UP001500635">
    <property type="component" value="Unassembled WGS sequence"/>
</dbReference>
<dbReference type="Gene3D" id="2.60.40.790">
    <property type="match status" value="1"/>
</dbReference>
<evidence type="ECO:0000259" key="4">
    <source>
        <dbReference type="Pfam" id="PF17886"/>
    </source>
</evidence>
<feature type="region of interest" description="Disordered" evidence="2">
    <location>
        <begin position="320"/>
        <end position="341"/>
    </location>
</feature>
<name>A0ABP8JC39_9ACTN</name>
<evidence type="ECO:0000256" key="1">
    <source>
        <dbReference type="ARBA" id="ARBA00011040"/>
    </source>
</evidence>
<sequence length="431" mass="45798">MPARRVEAGPRTLVVAGAGGAGKSAVACALAERSAARGDRTLLVSTGRVREPLLAPDDADRSDRAPAYEQVHLNPVTLLAQWWERIVGGIRAARPPRADGDDPGFDPFVLEPPELTGLAEPEHLLTLSAIHRYATAADDAGRAYDVVIVDAPGFEELVALLTAPASIAAYLERVWPRHVRLSAPVSVDGPATGSVAGLILAERLTVLAEELAGFAADRRALELVYVLAADGARVTRARRELAALEVLGLRPSGLVLNRVLRADPRFAHDLPHPALQWFARRLSAQQVAVDGARELGDALARPVLEVDEAAVPLSGPVEAGGLAVSSPDGGDPLDRLRGAADPAEPSLRHVGGFGLDARYEWTVALPLVDPSTIALGRVEEDVVVEAEGVRRRLRLPSVLRRCVVAGATYADGELRVDFAPDPELWPHGAER</sequence>
<comment type="similarity">
    <text evidence="1">Belongs to the arsA ATPase family.</text>
</comment>
<dbReference type="Gene3D" id="3.40.50.300">
    <property type="entry name" value="P-loop containing nucleotide triphosphate hydrolases"/>
    <property type="match status" value="1"/>
</dbReference>
<feature type="domain" description="ArsA/GET3 Anion-transporting ATPase-like" evidence="3">
    <location>
        <begin position="11"/>
        <end position="46"/>
    </location>
</feature>
<dbReference type="Pfam" id="PF02374">
    <property type="entry name" value="ArsA_ATPase"/>
    <property type="match status" value="1"/>
</dbReference>
<dbReference type="Pfam" id="PF17886">
    <property type="entry name" value="ArsA_HSP20"/>
    <property type="match status" value="1"/>
</dbReference>
<evidence type="ECO:0000256" key="2">
    <source>
        <dbReference type="SAM" id="MobiDB-lite"/>
    </source>
</evidence>
<dbReference type="EMBL" id="BAABFR010000015">
    <property type="protein sequence ID" value="GAA4388479.1"/>
    <property type="molecule type" value="Genomic_DNA"/>
</dbReference>
<evidence type="ECO:0000313" key="6">
    <source>
        <dbReference type="Proteomes" id="UP001500635"/>
    </source>
</evidence>
<proteinExistence type="inferred from homology"/>
<dbReference type="InterPro" id="IPR040612">
    <property type="entry name" value="ArsA_HSP20-like"/>
</dbReference>
<dbReference type="InterPro" id="IPR027417">
    <property type="entry name" value="P-loop_NTPase"/>
</dbReference>
<organism evidence="5 6">
    <name type="scientific">Tsukamurella soli</name>
    <dbReference type="NCBI Taxonomy" id="644556"/>
    <lineage>
        <taxon>Bacteria</taxon>
        <taxon>Bacillati</taxon>
        <taxon>Actinomycetota</taxon>
        <taxon>Actinomycetes</taxon>
        <taxon>Mycobacteriales</taxon>
        <taxon>Tsukamurellaceae</taxon>
        <taxon>Tsukamurella</taxon>
    </lineage>
</organism>
<dbReference type="InterPro" id="IPR008978">
    <property type="entry name" value="HSP20-like_chaperone"/>
</dbReference>
<evidence type="ECO:0000313" key="5">
    <source>
        <dbReference type="EMBL" id="GAA4388479.1"/>
    </source>
</evidence>
<feature type="domain" description="ArsA HSP20-like" evidence="4">
    <location>
        <begin position="356"/>
        <end position="418"/>
    </location>
</feature>
<keyword evidence="6" id="KW-1185">Reference proteome</keyword>
<dbReference type="RefSeq" id="WP_344992911.1">
    <property type="nucleotide sequence ID" value="NZ_BAABFR010000015.1"/>
</dbReference>
<accession>A0ABP8JC39</accession>